<sequence>MPHDSQPPPHPPRQSPHPHRPSAPRHQPAPPPYPGDYLMPWQSSPPPPPPHPPAPARGPAPAPGHHSDLRRLRTAYRLLRRVSTLTALGYFTLFLLLSGYAPALMTRPVGDGGLTTGLLLGLCQLPVALAAIAVYEWTARRTVDPLSAGLRDRARRDDPPPADRRKGAGR</sequence>
<keyword evidence="4" id="KW-1185">Reference proteome</keyword>
<dbReference type="Proteomes" id="UP001595908">
    <property type="component" value="Unassembled WGS sequence"/>
</dbReference>
<reference evidence="4" key="1">
    <citation type="journal article" date="2019" name="Int. J. Syst. Evol. Microbiol.">
        <title>The Global Catalogue of Microorganisms (GCM) 10K type strain sequencing project: providing services to taxonomists for standard genome sequencing and annotation.</title>
        <authorList>
            <consortium name="The Broad Institute Genomics Platform"/>
            <consortium name="The Broad Institute Genome Sequencing Center for Infectious Disease"/>
            <person name="Wu L."/>
            <person name="Ma J."/>
        </authorList>
    </citation>
    <scope>NUCLEOTIDE SEQUENCE [LARGE SCALE GENOMIC DNA]</scope>
    <source>
        <strain evidence="4">ICMP 257</strain>
    </source>
</reference>
<name>A0ABV9VE26_STRAZ</name>
<keyword evidence="2" id="KW-1133">Transmembrane helix</keyword>
<feature type="compositionally biased region" description="Pro residues" evidence="1">
    <location>
        <begin position="1"/>
        <end position="15"/>
    </location>
</feature>
<dbReference type="Pfam" id="PF04341">
    <property type="entry name" value="DUF485"/>
    <property type="match status" value="1"/>
</dbReference>
<evidence type="ECO:0000256" key="2">
    <source>
        <dbReference type="SAM" id="Phobius"/>
    </source>
</evidence>
<feature type="compositionally biased region" description="Pro residues" evidence="1">
    <location>
        <begin position="43"/>
        <end position="62"/>
    </location>
</feature>
<evidence type="ECO:0000313" key="3">
    <source>
        <dbReference type="EMBL" id="MFC4981518.1"/>
    </source>
</evidence>
<comment type="caution">
    <text evidence="3">The sequence shown here is derived from an EMBL/GenBank/DDBJ whole genome shotgun (WGS) entry which is preliminary data.</text>
</comment>
<evidence type="ECO:0000313" key="4">
    <source>
        <dbReference type="Proteomes" id="UP001595908"/>
    </source>
</evidence>
<proteinExistence type="predicted"/>
<organism evidence="3 4">
    <name type="scientific">Streptomyces atroolivaceus</name>
    <dbReference type="NCBI Taxonomy" id="66869"/>
    <lineage>
        <taxon>Bacteria</taxon>
        <taxon>Bacillati</taxon>
        <taxon>Actinomycetota</taxon>
        <taxon>Actinomycetes</taxon>
        <taxon>Kitasatosporales</taxon>
        <taxon>Streptomycetaceae</taxon>
        <taxon>Streptomyces</taxon>
    </lineage>
</organism>
<keyword evidence="2" id="KW-0472">Membrane</keyword>
<dbReference type="EMBL" id="JBHSJE010000007">
    <property type="protein sequence ID" value="MFC4981518.1"/>
    <property type="molecule type" value="Genomic_DNA"/>
</dbReference>
<feature type="region of interest" description="Disordered" evidence="1">
    <location>
        <begin position="1"/>
        <end position="67"/>
    </location>
</feature>
<feature type="region of interest" description="Disordered" evidence="1">
    <location>
        <begin position="150"/>
        <end position="170"/>
    </location>
</feature>
<gene>
    <name evidence="3" type="ORF">ACFPL4_24700</name>
</gene>
<evidence type="ECO:0000256" key="1">
    <source>
        <dbReference type="SAM" id="MobiDB-lite"/>
    </source>
</evidence>
<keyword evidence="2" id="KW-0812">Transmembrane</keyword>
<feature type="transmembrane region" description="Helical" evidence="2">
    <location>
        <begin position="78"/>
        <end position="101"/>
    </location>
</feature>
<accession>A0ABV9VE26</accession>
<dbReference type="InterPro" id="IPR007436">
    <property type="entry name" value="DUF485"/>
</dbReference>
<dbReference type="RefSeq" id="WP_359413984.1">
    <property type="nucleotide sequence ID" value="NZ_JBFAGR010000007.1"/>
</dbReference>
<protein>
    <submittedName>
        <fullName evidence="3">DUF485 domain-containing protein</fullName>
    </submittedName>
</protein>
<feature type="transmembrane region" description="Helical" evidence="2">
    <location>
        <begin position="113"/>
        <end position="135"/>
    </location>
</feature>